<evidence type="ECO:0000259" key="3">
    <source>
        <dbReference type="Pfam" id="PF12697"/>
    </source>
</evidence>
<evidence type="ECO:0000313" key="5">
    <source>
        <dbReference type="Proteomes" id="UP000640485"/>
    </source>
</evidence>
<dbReference type="Proteomes" id="UP000640485">
    <property type="component" value="Unassembled WGS sequence"/>
</dbReference>
<evidence type="ECO:0000313" key="4">
    <source>
        <dbReference type="EMBL" id="MBK4216201.1"/>
    </source>
</evidence>
<evidence type="ECO:0000256" key="2">
    <source>
        <dbReference type="SAM" id="MobiDB-lite"/>
    </source>
</evidence>
<protein>
    <submittedName>
        <fullName evidence="4">Alpha/beta hydrolase</fullName>
    </submittedName>
</protein>
<organism evidence="4 5">
    <name type="scientific">Paracoccus caeni</name>
    <dbReference type="NCBI Taxonomy" id="657651"/>
    <lineage>
        <taxon>Bacteria</taxon>
        <taxon>Pseudomonadati</taxon>
        <taxon>Pseudomonadota</taxon>
        <taxon>Alphaproteobacteria</taxon>
        <taxon>Rhodobacterales</taxon>
        <taxon>Paracoccaceae</taxon>
        <taxon>Paracoccus</taxon>
    </lineage>
</organism>
<dbReference type="GO" id="GO:0016787">
    <property type="term" value="F:hydrolase activity"/>
    <property type="evidence" value="ECO:0007669"/>
    <property type="project" value="UniProtKB-KW"/>
</dbReference>
<feature type="region of interest" description="Disordered" evidence="2">
    <location>
        <begin position="1"/>
        <end position="20"/>
    </location>
</feature>
<dbReference type="Pfam" id="PF12697">
    <property type="entry name" value="Abhydrolase_6"/>
    <property type="match status" value="1"/>
</dbReference>
<keyword evidence="5" id="KW-1185">Reference proteome</keyword>
<dbReference type="InterPro" id="IPR029058">
    <property type="entry name" value="AB_hydrolase_fold"/>
</dbReference>
<dbReference type="InterPro" id="IPR000073">
    <property type="entry name" value="AB_hydrolase_1"/>
</dbReference>
<dbReference type="PANTHER" id="PTHR43798">
    <property type="entry name" value="MONOACYLGLYCEROL LIPASE"/>
    <property type="match status" value="1"/>
</dbReference>
<gene>
    <name evidence="4" type="ORF">JJJ17_09720</name>
</gene>
<dbReference type="Gene3D" id="3.40.50.1820">
    <property type="entry name" value="alpha/beta hydrolase"/>
    <property type="match status" value="1"/>
</dbReference>
<dbReference type="GO" id="GO:0016020">
    <property type="term" value="C:membrane"/>
    <property type="evidence" value="ECO:0007669"/>
    <property type="project" value="TreeGrafter"/>
</dbReference>
<dbReference type="SUPFAM" id="SSF53474">
    <property type="entry name" value="alpha/beta-Hydrolases"/>
    <property type="match status" value="1"/>
</dbReference>
<reference evidence="4" key="1">
    <citation type="submission" date="2021-01" db="EMBL/GenBank/DDBJ databases">
        <title>Paracoccus amoyensis sp. nov., isolated from the surface seawater along the coast of Xiamen Island, China.</title>
        <authorList>
            <person name="Lyu L."/>
        </authorList>
    </citation>
    <scope>NUCLEOTIDE SEQUENCE</scope>
    <source>
        <strain evidence="4">MJ17</strain>
    </source>
</reference>
<dbReference type="AlphaFoldDB" id="A0A934SCA2"/>
<feature type="domain" description="AB hydrolase-1" evidence="3">
    <location>
        <begin position="28"/>
        <end position="242"/>
    </location>
</feature>
<name>A0A934SCA2_9RHOB</name>
<evidence type="ECO:0000256" key="1">
    <source>
        <dbReference type="ARBA" id="ARBA00022801"/>
    </source>
</evidence>
<dbReference type="InterPro" id="IPR050266">
    <property type="entry name" value="AB_hydrolase_sf"/>
</dbReference>
<dbReference type="EMBL" id="JAEPRQ010000003">
    <property type="protein sequence ID" value="MBK4216201.1"/>
    <property type="molecule type" value="Genomic_DNA"/>
</dbReference>
<accession>A0A934SCA2</accession>
<sequence length="253" mass="27322">MRKNGSKIEANGASIHVEETGNPHGRELLFLHGGGGSLDDWDGVIDAFEDCRCVLIDSRGHGASTLGTDPLSYRLLAADAETVIAERQMTSPVIIGHSDGGITGLHVAARGNRRLSGLVTIGANGDAPATTVMRNIYDLLTPEKWRGRFPETVEHYQSLNPEPDFEKFFKALLSMWRNTATGNYPGRIAQTIRCPALIIGGDEDHLVLRDETVALANAIAGAKLGLIAFGSHVPHQDQPELVLPLIKTFLSKL</sequence>
<dbReference type="RefSeq" id="WP_200685893.1">
    <property type="nucleotide sequence ID" value="NZ_JAEPRQ010000003.1"/>
</dbReference>
<dbReference type="PANTHER" id="PTHR43798:SF31">
    <property type="entry name" value="AB HYDROLASE SUPERFAMILY PROTEIN YCLE"/>
    <property type="match status" value="1"/>
</dbReference>
<proteinExistence type="predicted"/>
<comment type="caution">
    <text evidence="4">The sequence shown here is derived from an EMBL/GenBank/DDBJ whole genome shotgun (WGS) entry which is preliminary data.</text>
</comment>
<keyword evidence="1 4" id="KW-0378">Hydrolase</keyword>